<protein>
    <submittedName>
        <fullName evidence="2">Uncharacterized protein</fullName>
    </submittedName>
</protein>
<accession>A0A4C1UCP3</accession>
<evidence type="ECO:0000256" key="1">
    <source>
        <dbReference type="SAM" id="MobiDB-lite"/>
    </source>
</evidence>
<feature type="compositionally biased region" description="Basic and acidic residues" evidence="1">
    <location>
        <begin position="1"/>
        <end position="12"/>
    </location>
</feature>
<name>A0A4C1UCP3_EUMVA</name>
<gene>
    <name evidence="2" type="ORF">EVAR_13677_1</name>
</gene>
<dbReference type="AlphaFoldDB" id="A0A4C1UCP3"/>
<evidence type="ECO:0000313" key="3">
    <source>
        <dbReference type="Proteomes" id="UP000299102"/>
    </source>
</evidence>
<proteinExistence type="predicted"/>
<feature type="region of interest" description="Disordered" evidence="1">
    <location>
        <begin position="1"/>
        <end position="35"/>
    </location>
</feature>
<keyword evidence="3" id="KW-1185">Reference proteome</keyword>
<organism evidence="2 3">
    <name type="scientific">Eumeta variegata</name>
    <name type="common">Bagworm moth</name>
    <name type="synonym">Eumeta japonica</name>
    <dbReference type="NCBI Taxonomy" id="151549"/>
    <lineage>
        <taxon>Eukaryota</taxon>
        <taxon>Metazoa</taxon>
        <taxon>Ecdysozoa</taxon>
        <taxon>Arthropoda</taxon>
        <taxon>Hexapoda</taxon>
        <taxon>Insecta</taxon>
        <taxon>Pterygota</taxon>
        <taxon>Neoptera</taxon>
        <taxon>Endopterygota</taxon>
        <taxon>Lepidoptera</taxon>
        <taxon>Glossata</taxon>
        <taxon>Ditrysia</taxon>
        <taxon>Tineoidea</taxon>
        <taxon>Psychidae</taxon>
        <taxon>Oiketicinae</taxon>
        <taxon>Eumeta</taxon>
    </lineage>
</organism>
<evidence type="ECO:0000313" key="2">
    <source>
        <dbReference type="EMBL" id="GBP23722.1"/>
    </source>
</evidence>
<reference evidence="2 3" key="1">
    <citation type="journal article" date="2019" name="Commun. Biol.">
        <title>The bagworm genome reveals a unique fibroin gene that provides high tensile strength.</title>
        <authorList>
            <person name="Kono N."/>
            <person name="Nakamura H."/>
            <person name="Ohtoshi R."/>
            <person name="Tomita M."/>
            <person name="Numata K."/>
            <person name="Arakawa K."/>
        </authorList>
    </citation>
    <scope>NUCLEOTIDE SEQUENCE [LARGE SCALE GENOMIC DNA]</scope>
</reference>
<sequence length="107" mass="11943">MHKEGALDDGARRPPPRPSTCGHRYPTAGSPAGAYGRRTYRVKTCEIRPPTASCAPQLRCCATRARRCHRVLCAPARLGLVSEVRNSYLYVRRPKEELDECSSYVPI</sequence>
<dbReference type="EMBL" id="BGZK01000153">
    <property type="protein sequence ID" value="GBP23722.1"/>
    <property type="molecule type" value="Genomic_DNA"/>
</dbReference>
<dbReference type="Proteomes" id="UP000299102">
    <property type="component" value="Unassembled WGS sequence"/>
</dbReference>
<comment type="caution">
    <text evidence="2">The sequence shown here is derived from an EMBL/GenBank/DDBJ whole genome shotgun (WGS) entry which is preliminary data.</text>
</comment>